<dbReference type="InterPro" id="IPR036188">
    <property type="entry name" value="FAD/NAD-bd_sf"/>
</dbReference>
<dbReference type="Pfam" id="PF01593">
    <property type="entry name" value="Amino_oxidase"/>
    <property type="match status" value="1"/>
</dbReference>
<dbReference type="AlphaFoldDB" id="A0A914W879"/>
<sequence>MWSLASRRPSIPPAFYRGVAGVSAKQTPPSKKYDAIIVGGGHNGLTAAAYLAKAGKSVCVLERRHVLGGAAITEEIVPGFKFSRASYLLSLFRPQVIKDLDLKRHGLRYHIKDPTSFTPVRGTTQSLLLGSDMKANQAEIGKFSAADAIAYPKYEAMMESIVHSLEPLMDQEPLQLEKDLKFSGMSKLYNLWKTVRPMGAKNALEFYELMTAPISKVMDRWFEGDVLKATLATDGVIGFMAGPHAPGTGYVLLHHVLGGLDGRTGAWAFVYGGMGAVSQAIANAAKEAGAELLVDAEIEKILVDDNVAKGVKLVGGGEIHADVVLSNATPKVTFLDLLEKKTLPTDFYNAVRAIDYNSPVTKINVALKELPNFTALPNQGSQPMPHHQTTVHLNCETIDILHGAYVDAQNGRWSQMPAIEMTIPSSVDKTIAPDGCHVALLFTQYCPYTLKDGTWDEATKNAYAKHVFDHIDAYAPNFSSSVVGFEVLTPPDLEKTFNLTGGNIFHGSMSLDQLYWTRPVKNFANYRTPIKGLYLCGSGAHPGGGVTGAPGRLAALAVLND</sequence>
<evidence type="ECO:0000256" key="4">
    <source>
        <dbReference type="ARBA" id="ARBA00038825"/>
    </source>
</evidence>
<dbReference type="WBParaSite" id="PSAMB.scaffold3294size18892.g20995.t1">
    <property type="protein sequence ID" value="PSAMB.scaffold3294size18892.g20995.t1"/>
    <property type="gene ID" value="PSAMB.scaffold3294size18892.g20995"/>
</dbReference>
<comment type="similarity">
    <text evidence="2">Belongs to the carotenoid/retinoid oxidoreductase family.</text>
</comment>
<accession>A0A914W879</accession>
<comment type="subcellular location">
    <subcellularLocation>
        <location evidence="1">Mitochondrion matrix</location>
    </subcellularLocation>
</comment>
<dbReference type="Gene3D" id="3.50.50.60">
    <property type="entry name" value="FAD/NAD(P)-binding domain"/>
    <property type="match status" value="2"/>
</dbReference>
<evidence type="ECO:0000256" key="5">
    <source>
        <dbReference type="ARBA" id="ARBA00040298"/>
    </source>
</evidence>
<dbReference type="Proteomes" id="UP000887566">
    <property type="component" value="Unplaced"/>
</dbReference>
<dbReference type="GO" id="GO:0005759">
    <property type="term" value="C:mitochondrial matrix"/>
    <property type="evidence" value="ECO:0007669"/>
    <property type="project" value="UniProtKB-SubCell"/>
</dbReference>
<feature type="domain" description="Amine oxidase" evidence="6">
    <location>
        <begin position="266"/>
        <end position="376"/>
    </location>
</feature>
<evidence type="ECO:0000256" key="3">
    <source>
        <dbReference type="ARBA" id="ARBA00037217"/>
    </source>
</evidence>
<dbReference type="PANTHER" id="PTHR10668:SF103">
    <property type="entry name" value="PYRIDINE NUCLEOTIDE-DISULFIDE OXIDOREDUCTASE DOMAIN-CONTAINING PROTEIN 2"/>
    <property type="match status" value="1"/>
</dbReference>
<evidence type="ECO:0000256" key="1">
    <source>
        <dbReference type="ARBA" id="ARBA00004305"/>
    </source>
</evidence>
<evidence type="ECO:0000259" key="6">
    <source>
        <dbReference type="Pfam" id="PF01593"/>
    </source>
</evidence>
<keyword evidence="7" id="KW-1185">Reference proteome</keyword>
<protein>
    <recommendedName>
        <fullName evidence="5">Pyridine nucleotide-disulfide oxidoreductase domain-containing protein 2</fullName>
    </recommendedName>
</protein>
<comment type="function">
    <text evidence="3">Probable oxidoreductase that may play a role as regulator of mitochondrial function.</text>
</comment>
<dbReference type="SUPFAM" id="SSF51905">
    <property type="entry name" value="FAD/NAD(P)-binding domain"/>
    <property type="match status" value="1"/>
</dbReference>
<dbReference type="PANTHER" id="PTHR10668">
    <property type="entry name" value="PHYTOENE DEHYDROGENASE"/>
    <property type="match status" value="1"/>
</dbReference>
<proteinExistence type="inferred from homology"/>
<evidence type="ECO:0000313" key="7">
    <source>
        <dbReference type="Proteomes" id="UP000887566"/>
    </source>
</evidence>
<evidence type="ECO:0000256" key="2">
    <source>
        <dbReference type="ARBA" id="ARBA00006046"/>
    </source>
</evidence>
<reference evidence="8" key="1">
    <citation type="submission" date="2022-11" db="UniProtKB">
        <authorList>
            <consortium name="WormBaseParasite"/>
        </authorList>
    </citation>
    <scope>IDENTIFICATION</scope>
</reference>
<dbReference type="Pfam" id="PF13450">
    <property type="entry name" value="NAD_binding_8"/>
    <property type="match status" value="1"/>
</dbReference>
<dbReference type="GO" id="GO:0016491">
    <property type="term" value="F:oxidoreductase activity"/>
    <property type="evidence" value="ECO:0007669"/>
    <property type="project" value="InterPro"/>
</dbReference>
<name>A0A914W879_9BILA</name>
<evidence type="ECO:0000313" key="8">
    <source>
        <dbReference type="WBParaSite" id="PSAMB.scaffold3294size18892.g20995.t1"/>
    </source>
</evidence>
<dbReference type="InterPro" id="IPR002937">
    <property type="entry name" value="Amino_oxidase"/>
</dbReference>
<comment type="subunit">
    <text evidence="4">Interacts with COX5B; this interaction may contribute to localize PYROXD2 to the inner face of the inner mitochondrial membrane.</text>
</comment>
<organism evidence="7 8">
    <name type="scientific">Plectus sambesii</name>
    <dbReference type="NCBI Taxonomy" id="2011161"/>
    <lineage>
        <taxon>Eukaryota</taxon>
        <taxon>Metazoa</taxon>
        <taxon>Ecdysozoa</taxon>
        <taxon>Nematoda</taxon>
        <taxon>Chromadorea</taxon>
        <taxon>Plectida</taxon>
        <taxon>Plectina</taxon>
        <taxon>Plectoidea</taxon>
        <taxon>Plectidae</taxon>
        <taxon>Plectus</taxon>
    </lineage>
</organism>